<evidence type="ECO:0000259" key="2">
    <source>
        <dbReference type="Pfam" id="PF19279"/>
    </source>
</evidence>
<comment type="caution">
    <text evidence="3">The sequence shown here is derived from an EMBL/GenBank/DDBJ whole genome shotgun (WGS) entry which is preliminary data.</text>
</comment>
<dbReference type="InterPro" id="IPR050187">
    <property type="entry name" value="Lipid_Phosphate_FormReg"/>
</dbReference>
<keyword evidence="1" id="KW-1133">Transmembrane helix</keyword>
<feature type="domain" description="YegS/DAGK C-terminal" evidence="2">
    <location>
        <begin position="7"/>
        <end position="79"/>
    </location>
</feature>
<gene>
    <name evidence="3" type="ORF">HAX54_012804</name>
</gene>
<sequence length="141" mass="16245">MQNRKGKFSDGYLDLVVMKDCPKLSLVTLMSGLNKGGHVRSPHVLYLKVKAFTLEPGSRADDPNKEGIIDVDGEVLARGRGTYKCDQKITDGLRQAPYQSRSRIGYCIFAYQFLTFMWFNVFTERETSSDWWILYRMMSLK</sequence>
<dbReference type="PANTHER" id="PTHR12358:SF31">
    <property type="entry name" value="ACYLGLYCEROL KINASE, MITOCHONDRIAL"/>
    <property type="match status" value="1"/>
</dbReference>
<evidence type="ECO:0000256" key="1">
    <source>
        <dbReference type="SAM" id="Phobius"/>
    </source>
</evidence>
<proteinExistence type="predicted"/>
<dbReference type="InterPro" id="IPR045540">
    <property type="entry name" value="YegS/DAGK_C"/>
</dbReference>
<accession>A0ABS8TN78</accession>
<dbReference type="PANTHER" id="PTHR12358">
    <property type="entry name" value="SPHINGOSINE KINASE"/>
    <property type="match status" value="1"/>
</dbReference>
<dbReference type="Proteomes" id="UP000823775">
    <property type="component" value="Unassembled WGS sequence"/>
</dbReference>
<keyword evidence="1" id="KW-0812">Transmembrane</keyword>
<dbReference type="Gene3D" id="2.60.200.40">
    <property type="match status" value="1"/>
</dbReference>
<name>A0ABS8TN78_DATST</name>
<reference evidence="3 4" key="1">
    <citation type="journal article" date="2021" name="BMC Genomics">
        <title>Datura genome reveals duplications of psychoactive alkaloid biosynthetic genes and high mutation rate following tissue culture.</title>
        <authorList>
            <person name="Rajewski A."/>
            <person name="Carter-House D."/>
            <person name="Stajich J."/>
            <person name="Litt A."/>
        </authorList>
    </citation>
    <scope>NUCLEOTIDE SEQUENCE [LARGE SCALE GENOMIC DNA]</scope>
    <source>
        <strain evidence="3">AR-01</strain>
    </source>
</reference>
<dbReference type="SUPFAM" id="SSF111331">
    <property type="entry name" value="NAD kinase/diacylglycerol kinase-like"/>
    <property type="match status" value="1"/>
</dbReference>
<protein>
    <recommendedName>
        <fullName evidence="2">YegS/DAGK C-terminal domain-containing protein</fullName>
    </recommendedName>
</protein>
<feature type="transmembrane region" description="Helical" evidence="1">
    <location>
        <begin position="104"/>
        <end position="122"/>
    </location>
</feature>
<evidence type="ECO:0000313" key="4">
    <source>
        <dbReference type="Proteomes" id="UP000823775"/>
    </source>
</evidence>
<organism evidence="3 4">
    <name type="scientific">Datura stramonium</name>
    <name type="common">Jimsonweed</name>
    <name type="synonym">Common thornapple</name>
    <dbReference type="NCBI Taxonomy" id="4076"/>
    <lineage>
        <taxon>Eukaryota</taxon>
        <taxon>Viridiplantae</taxon>
        <taxon>Streptophyta</taxon>
        <taxon>Embryophyta</taxon>
        <taxon>Tracheophyta</taxon>
        <taxon>Spermatophyta</taxon>
        <taxon>Magnoliopsida</taxon>
        <taxon>eudicotyledons</taxon>
        <taxon>Gunneridae</taxon>
        <taxon>Pentapetalae</taxon>
        <taxon>asterids</taxon>
        <taxon>lamiids</taxon>
        <taxon>Solanales</taxon>
        <taxon>Solanaceae</taxon>
        <taxon>Solanoideae</taxon>
        <taxon>Datureae</taxon>
        <taxon>Datura</taxon>
    </lineage>
</organism>
<keyword evidence="1" id="KW-0472">Membrane</keyword>
<keyword evidence="4" id="KW-1185">Reference proteome</keyword>
<evidence type="ECO:0000313" key="3">
    <source>
        <dbReference type="EMBL" id="MCD7471984.1"/>
    </source>
</evidence>
<dbReference type="InterPro" id="IPR016064">
    <property type="entry name" value="NAD/diacylglycerol_kinase_sf"/>
</dbReference>
<dbReference type="Pfam" id="PF19279">
    <property type="entry name" value="YegS_C"/>
    <property type="match status" value="1"/>
</dbReference>
<dbReference type="EMBL" id="JACEIK010001751">
    <property type="protein sequence ID" value="MCD7471984.1"/>
    <property type="molecule type" value="Genomic_DNA"/>
</dbReference>